<reference evidence="2 3" key="1">
    <citation type="submission" date="2023-07" db="EMBL/GenBank/DDBJ databases">
        <title>Sequencing the genomes of 1000 actinobacteria strains.</title>
        <authorList>
            <person name="Klenk H.-P."/>
        </authorList>
    </citation>
    <scope>NUCLEOTIDE SEQUENCE [LARGE SCALE GENOMIC DNA]</scope>
    <source>
        <strain evidence="2 3">DSM 14785</strain>
    </source>
</reference>
<accession>A0ABU0GJD2</accession>
<proteinExistence type="predicted"/>
<feature type="region of interest" description="Disordered" evidence="1">
    <location>
        <begin position="1"/>
        <end position="29"/>
    </location>
</feature>
<protein>
    <submittedName>
        <fullName evidence="2">Uncharacterized protein</fullName>
    </submittedName>
</protein>
<gene>
    <name evidence="2" type="ORF">JO380_001837</name>
</gene>
<dbReference type="RefSeq" id="WP_156442121.1">
    <property type="nucleotide sequence ID" value="NZ_CP084585.1"/>
</dbReference>
<keyword evidence="3" id="KW-1185">Reference proteome</keyword>
<evidence type="ECO:0000313" key="2">
    <source>
        <dbReference type="EMBL" id="MDQ0425456.1"/>
    </source>
</evidence>
<evidence type="ECO:0000256" key="1">
    <source>
        <dbReference type="SAM" id="MobiDB-lite"/>
    </source>
</evidence>
<dbReference type="EMBL" id="JAUSVM010000001">
    <property type="protein sequence ID" value="MDQ0425456.1"/>
    <property type="molecule type" value="Genomic_DNA"/>
</dbReference>
<comment type="caution">
    <text evidence="2">The sequence shown here is derived from an EMBL/GenBank/DDBJ whole genome shotgun (WGS) entry which is preliminary data.</text>
</comment>
<evidence type="ECO:0000313" key="3">
    <source>
        <dbReference type="Proteomes" id="UP001240250"/>
    </source>
</evidence>
<dbReference type="Proteomes" id="UP001240250">
    <property type="component" value="Unassembled WGS sequence"/>
</dbReference>
<name>A0ABU0GJD2_9CELL</name>
<organism evidence="2 3">
    <name type="scientific">Cellulomonas iranensis</name>
    <dbReference type="NCBI Taxonomy" id="76862"/>
    <lineage>
        <taxon>Bacteria</taxon>
        <taxon>Bacillati</taxon>
        <taxon>Actinomycetota</taxon>
        <taxon>Actinomycetes</taxon>
        <taxon>Micrococcales</taxon>
        <taxon>Cellulomonadaceae</taxon>
        <taxon>Cellulomonas</taxon>
    </lineage>
</organism>
<sequence>MHRTDRSPARPARDPRRGPADRTTDVESYRRDRLLVEAQLLARPC</sequence>